<keyword evidence="2" id="KW-1185">Reference proteome</keyword>
<accession>A0ABS5BK98</accession>
<gene>
    <name evidence="1" type="ORF">J8F10_02295</name>
</gene>
<dbReference type="RefSeq" id="WP_210652271.1">
    <property type="nucleotide sequence ID" value="NZ_JAGKQQ010000001.1"/>
</dbReference>
<organism evidence="1 2">
    <name type="scientific">Gemmata palustris</name>
    <dbReference type="NCBI Taxonomy" id="2822762"/>
    <lineage>
        <taxon>Bacteria</taxon>
        <taxon>Pseudomonadati</taxon>
        <taxon>Planctomycetota</taxon>
        <taxon>Planctomycetia</taxon>
        <taxon>Gemmatales</taxon>
        <taxon>Gemmataceae</taxon>
        <taxon>Gemmata</taxon>
    </lineage>
</organism>
<reference evidence="1 2" key="1">
    <citation type="submission" date="2021-04" db="EMBL/GenBank/DDBJ databases">
        <authorList>
            <person name="Ivanova A."/>
        </authorList>
    </citation>
    <scope>NUCLEOTIDE SEQUENCE [LARGE SCALE GENOMIC DNA]</scope>
    <source>
        <strain evidence="1 2">G18</strain>
    </source>
</reference>
<sequence>MALPNRASADAPPKDVQAAKCCGCSHRAKSDAPAAYVVQPAQPEPKPVDHAAGCPASLGADWSKLAERAPPVDHLTAIAFSAVLAHLPALSNVAPAGLTHSDSVPVCTSPPSYLKHCALLF</sequence>
<evidence type="ECO:0000313" key="1">
    <source>
        <dbReference type="EMBL" id="MBP3954127.1"/>
    </source>
</evidence>
<dbReference type="Proteomes" id="UP000676565">
    <property type="component" value="Unassembled WGS sequence"/>
</dbReference>
<evidence type="ECO:0000313" key="2">
    <source>
        <dbReference type="Proteomes" id="UP000676565"/>
    </source>
</evidence>
<proteinExistence type="predicted"/>
<name>A0ABS5BK98_9BACT</name>
<protein>
    <submittedName>
        <fullName evidence="1">Uncharacterized protein</fullName>
    </submittedName>
</protein>
<dbReference type="EMBL" id="JAGKQQ010000001">
    <property type="protein sequence ID" value="MBP3954127.1"/>
    <property type="molecule type" value="Genomic_DNA"/>
</dbReference>
<comment type="caution">
    <text evidence="1">The sequence shown here is derived from an EMBL/GenBank/DDBJ whole genome shotgun (WGS) entry which is preliminary data.</text>
</comment>